<dbReference type="RefSeq" id="WP_020943107.1">
    <property type="nucleotide sequence ID" value="NC_021985.1"/>
</dbReference>
<dbReference type="HOGENOM" id="CLU_027276_0_0_11"/>
<protein>
    <recommendedName>
        <fullName evidence="4">UL36 very large tegument protein</fullName>
    </recommendedName>
</protein>
<proteinExistence type="predicted"/>
<dbReference type="AlphaFoldDB" id="S5VQ42"/>
<feature type="region of interest" description="Disordered" evidence="1">
    <location>
        <begin position="167"/>
        <end position="455"/>
    </location>
</feature>
<accession>S5VQ42</accession>
<dbReference type="EMBL" id="CP006259">
    <property type="protein sequence ID" value="AGS72697.1"/>
    <property type="molecule type" value="Genomic_DNA"/>
</dbReference>
<dbReference type="Proteomes" id="UP000015423">
    <property type="component" value="Chromosome"/>
</dbReference>
<gene>
    <name evidence="2" type="ORF">B446_29455</name>
</gene>
<dbReference type="STRING" id="1214242.B446_29455"/>
<evidence type="ECO:0008006" key="4">
    <source>
        <dbReference type="Google" id="ProtNLM"/>
    </source>
</evidence>
<dbReference type="eggNOG" id="ENOG5033U43">
    <property type="taxonomic scope" value="Bacteria"/>
</dbReference>
<feature type="compositionally biased region" description="Low complexity" evidence="1">
    <location>
        <begin position="358"/>
        <end position="371"/>
    </location>
</feature>
<feature type="compositionally biased region" description="Low complexity" evidence="1">
    <location>
        <begin position="298"/>
        <end position="338"/>
    </location>
</feature>
<sequence>MSVDQPPKGVREFANYLDGFLERLRQDGGWCGVFWRRDPEGMRACLDGLEVPPWDVMEALLQDLAAAYGPAAAAAERERALLLHRAAVAACDALPGARDALADRLDVMLRTQRYAVERQAELALLLAAASTREEADALRVDIAWAHDDHDRAAARCAALRARLTALDRPAAPGDDGRPTGAEPPRTTGGHPAPGHTRPAGPGGAPAAGPTPGAEEFGPPASRTHEPPAPAAVFAPGPAGSGAQAPRLTDRRPTSSDASAPAAVFASGPAGSGALVSGVPDSTDAGAGLSPRGTGRSRGPTSAAGAAASGAPAPGAPDAVLTPAPSASGAPGATVSGGAQSSWFAERDGAPAPRPEPSGAPGATASGGAQASWFAERDGAPAPRPEPSGAPGATASGGAQTAWLTERSSAAVPRRESSGVSGVAAAGADAGRRRSLPAGDGSSAPGGKARKRRRGSARFAGMVEDEGGAVVVPQASGGAPGRGRGARFAGAGEQVATGAATREAAPEADPAAEAAVAVAVRALGRLRAEGRSGEAHALLVECAHWPAARLPPLADALEPAGLGADWGTLLWEAASLPAEPLVAAAEALTAAGRPADGRQLLRQGVARPAAELGAAVLGLDTQGRGREALALLDAYVRVRPPEEAARSAAADPGRLVPLLLRAARGVSEEREWDLLHALRVAGLTA</sequence>
<name>S5VQ42_STRC3</name>
<organism evidence="2 3">
    <name type="scientific">Streptomyces collinus (strain DSM 40733 / Tue 365)</name>
    <dbReference type="NCBI Taxonomy" id="1214242"/>
    <lineage>
        <taxon>Bacteria</taxon>
        <taxon>Bacillati</taxon>
        <taxon>Actinomycetota</taxon>
        <taxon>Actinomycetes</taxon>
        <taxon>Kitasatosporales</taxon>
        <taxon>Streptomycetaceae</taxon>
        <taxon>Streptomyces</taxon>
    </lineage>
</organism>
<dbReference type="PATRIC" id="fig|1214242.5.peg.6033"/>
<feature type="compositionally biased region" description="Low complexity" evidence="1">
    <location>
        <begin position="417"/>
        <end position="428"/>
    </location>
</feature>
<feature type="compositionally biased region" description="Low complexity" evidence="1">
    <location>
        <begin position="183"/>
        <end position="199"/>
    </location>
</feature>
<feature type="compositionally biased region" description="Low complexity" evidence="1">
    <location>
        <begin position="388"/>
        <end position="401"/>
    </location>
</feature>
<feature type="compositionally biased region" description="Low complexity" evidence="1">
    <location>
        <begin position="230"/>
        <end position="245"/>
    </location>
</feature>
<reference evidence="2 3" key="2">
    <citation type="journal article" date="2013" name="J. Biotechnol.">
        <title>Complete genome sequence of the kirromycin producer Streptomyces collinus Tu 365 consisting of a linear chromosome and two linear plasmids.</title>
        <authorList>
            <person name="Ruckert C."/>
            <person name="Szczepanowski R."/>
            <person name="Albersmeier A."/>
            <person name="Goesmann A."/>
            <person name="Iftime D."/>
            <person name="Musiol E.M."/>
            <person name="Blin K."/>
            <person name="Wohlleben W."/>
            <person name="Puhler A."/>
            <person name="Kalinowski J."/>
            <person name="Weber T."/>
        </authorList>
    </citation>
    <scope>NUCLEOTIDE SEQUENCE [LARGE SCALE GENOMIC DNA]</scope>
    <source>
        <strain evidence="3">DSM 40733 / Tue 365</strain>
    </source>
</reference>
<evidence type="ECO:0000313" key="3">
    <source>
        <dbReference type="Proteomes" id="UP000015423"/>
    </source>
</evidence>
<evidence type="ECO:0000256" key="1">
    <source>
        <dbReference type="SAM" id="MobiDB-lite"/>
    </source>
</evidence>
<feature type="compositionally biased region" description="Low complexity" evidence="1">
    <location>
        <begin position="206"/>
        <end position="220"/>
    </location>
</feature>
<keyword evidence="3" id="KW-1185">Reference proteome</keyword>
<reference evidence="3" key="1">
    <citation type="submission" date="2012-10" db="EMBL/GenBank/DDBJ databases">
        <title>The complete genome sequence of Streptomyces collinus Tu 365.</title>
        <authorList>
            <person name="Ruckert C."/>
            <person name="Szczepanowski R."/>
            <person name="Goesmann A."/>
            <person name="Pross E.K."/>
            <person name="Musiol E.M."/>
            <person name="Blin K."/>
            <person name="Wohlleben W."/>
            <person name="Puhler A."/>
            <person name="Weber T."/>
            <person name="Kalinowski J."/>
        </authorList>
    </citation>
    <scope>NUCLEOTIDE SEQUENCE [LARGE SCALE GENOMIC DNA]</scope>
    <source>
        <strain evidence="3">DSM 40733 / Tue 365</strain>
    </source>
</reference>
<evidence type="ECO:0000313" key="2">
    <source>
        <dbReference type="EMBL" id="AGS72697.1"/>
    </source>
</evidence>
<dbReference type="KEGG" id="sci:B446_29455"/>